<dbReference type="InterPro" id="IPR013897">
    <property type="entry name" value="Duc1"/>
</dbReference>
<proteinExistence type="predicted"/>
<dbReference type="EMBL" id="JAAAUY010000021">
    <property type="protein sequence ID" value="KAF9337628.1"/>
    <property type="molecule type" value="Genomic_DNA"/>
</dbReference>
<dbReference type="Pfam" id="PF08588">
    <property type="entry name" value="Duc1"/>
    <property type="match status" value="1"/>
</dbReference>
<accession>A0A9P5STH4</accession>
<evidence type="ECO:0000259" key="2">
    <source>
        <dbReference type="Pfam" id="PF08588"/>
    </source>
</evidence>
<sequence>MKDRQPPPSFQLLVSVGSSTDPRDLKPVLPNDDARPIWIESDEFVGRVVIRIKGFNRAESGHLPDALPDSPWFHQPSAGSNLNSIQIQGRFKREWPGDQVVFGVQFDHPLRLPPFSSLAFEFVKFFDPGVEGDIEGDKPWMFSPLIVTMNTVSVSNWISRVESGEPPQSRALPPWPSTRGQHIVENTTILFNDNKQGEVATADVDLGPSNPIATNASKRRSHFSKVENRAKLMFKPDQVFGFDFFNPILDLAKFKLRVPGMSFDITKPLNGQPLTFVMKSKDSSVVFLAVQFKLVPITGDSYIGPSTLS</sequence>
<dbReference type="PANTHER" id="PTHR34826:SF2">
    <property type="entry name" value="UPF0590 PROTEIN C409.17C"/>
    <property type="match status" value="1"/>
</dbReference>
<evidence type="ECO:0000313" key="4">
    <source>
        <dbReference type="Proteomes" id="UP000696485"/>
    </source>
</evidence>
<keyword evidence="4" id="KW-1185">Reference proteome</keyword>
<organism evidence="3 4">
    <name type="scientific">Podila minutissima</name>
    <dbReference type="NCBI Taxonomy" id="64525"/>
    <lineage>
        <taxon>Eukaryota</taxon>
        <taxon>Fungi</taxon>
        <taxon>Fungi incertae sedis</taxon>
        <taxon>Mucoromycota</taxon>
        <taxon>Mortierellomycotina</taxon>
        <taxon>Mortierellomycetes</taxon>
        <taxon>Mortierellales</taxon>
        <taxon>Mortierellaceae</taxon>
        <taxon>Podila</taxon>
    </lineage>
</organism>
<dbReference type="Proteomes" id="UP000696485">
    <property type="component" value="Unassembled WGS sequence"/>
</dbReference>
<gene>
    <name evidence="3" type="ORF">BG006_003801</name>
</gene>
<comment type="caution">
    <text evidence="3">The sequence shown here is derived from an EMBL/GenBank/DDBJ whole genome shotgun (WGS) entry which is preliminary data.</text>
</comment>
<dbReference type="AlphaFoldDB" id="A0A9P5STH4"/>
<feature type="domain" description="Domain of unknown function at the cortex 1" evidence="2">
    <location>
        <begin position="12"/>
        <end position="295"/>
    </location>
</feature>
<feature type="region of interest" description="Disordered" evidence="1">
    <location>
        <begin position="1"/>
        <end position="26"/>
    </location>
</feature>
<dbReference type="PANTHER" id="PTHR34826">
    <property type="entry name" value="UPF0590 PROTEIN C409.17C"/>
    <property type="match status" value="1"/>
</dbReference>
<name>A0A9P5STH4_9FUNG</name>
<protein>
    <recommendedName>
        <fullName evidence="2">Domain of unknown function at the cortex 1 domain-containing protein</fullName>
    </recommendedName>
</protein>
<reference evidence="3" key="1">
    <citation type="journal article" date="2020" name="Fungal Divers.">
        <title>Resolving the Mortierellaceae phylogeny through synthesis of multi-gene phylogenetics and phylogenomics.</title>
        <authorList>
            <person name="Vandepol N."/>
            <person name="Liber J."/>
            <person name="Desiro A."/>
            <person name="Na H."/>
            <person name="Kennedy M."/>
            <person name="Barry K."/>
            <person name="Grigoriev I.V."/>
            <person name="Miller A.N."/>
            <person name="O'Donnell K."/>
            <person name="Stajich J.E."/>
            <person name="Bonito G."/>
        </authorList>
    </citation>
    <scope>NUCLEOTIDE SEQUENCE</scope>
    <source>
        <strain evidence="3">NVP1</strain>
    </source>
</reference>
<evidence type="ECO:0000256" key="1">
    <source>
        <dbReference type="SAM" id="MobiDB-lite"/>
    </source>
</evidence>
<evidence type="ECO:0000313" key="3">
    <source>
        <dbReference type="EMBL" id="KAF9337628.1"/>
    </source>
</evidence>